<dbReference type="GO" id="GO:0070973">
    <property type="term" value="P:protein localization to endoplasmic reticulum exit site"/>
    <property type="evidence" value="ECO:0007669"/>
    <property type="project" value="TreeGrafter"/>
</dbReference>
<feature type="compositionally biased region" description="Gly residues" evidence="6">
    <location>
        <begin position="24"/>
        <end position="39"/>
    </location>
</feature>
<keyword evidence="4" id="KW-0256">Endoplasmic reticulum</keyword>
<keyword evidence="5" id="KW-0931">ER-Golgi transport</keyword>
<keyword evidence="9" id="KW-1185">Reference proteome</keyword>
<comment type="caution">
    <text evidence="8">The sequence shown here is derived from an EMBL/GenBank/DDBJ whole genome shotgun (WGS) entry which is preliminary data.</text>
</comment>
<sequence>MPTYRRDRHRVQTAHAPWAPRCTGSGGSGGSGSGDDGGGRALSRAWKLAAAAVLATRAGSEAKAQLLEIGDRLRRGGDWRAAHVAYLAAGWGVEKPHRSARLVLPGVDHARAHHRALRTPAATDALHVLEALEAARGGDGGGASGGGGSIVQGHKLRLAMVLADLGYVETACAYARSVRAKVSLGGSGGGGSAAATGGPYTDKFVTALRVFEDRLYTCAGVKHDGGGGGSNA</sequence>
<dbReference type="PANTHER" id="PTHR13402:SF6">
    <property type="entry name" value="SECRETORY 16, ISOFORM I"/>
    <property type="match status" value="1"/>
</dbReference>
<organism evidence="8 9">
    <name type="scientific">Tribonema minus</name>
    <dbReference type="NCBI Taxonomy" id="303371"/>
    <lineage>
        <taxon>Eukaryota</taxon>
        <taxon>Sar</taxon>
        <taxon>Stramenopiles</taxon>
        <taxon>Ochrophyta</taxon>
        <taxon>PX clade</taxon>
        <taxon>Xanthophyceae</taxon>
        <taxon>Tribonematales</taxon>
        <taxon>Tribonemataceae</taxon>
        <taxon>Tribonema</taxon>
    </lineage>
</organism>
<evidence type="ECO:0000259" key="7">
    <source>
        <dbReference type="Pfam" id="PF12931"/>
    </source>
</evidence>
<evidence type="ECO:0000256" key="4">
    <source>
        <dbReference type="ARBA" id="ARBA00022824"/>
    </source>
</evidence>
<dbReference type="EMBL" id="JAFCMP010000002">
    <property type="protein sequence ID" value="KAG5192804.1"/>
    <property type="molecule type" value="Genomic_DNA"/>
</dbReference>
<keyword evidence="3" id="KW-0813">Transport</keyword>
<reference evidence="8" key="1">
    <citation type="submission" date="2021-02" db="EMBL/GenBank/DDBJ databases">
        <title>First Annotated Genome of the Yellow-green Alga Tribonema minus.</title>
        <authorList>
            <person name="Mahan K.M."/>
        </authorList>
    </citation>
    <scope>NUCLEOTIDE SEQUENCE</scope>
    <source>
        <strain evidence="8">UTEX B ZZ1240</strain>
    </source>
</reference>
<dbReference type="GO" id="GO:0016192">
    <property type="term" value="P:vesicle-mediated transport"/>
    <property type="evidence" value="ECO:0007669"/>
    <property type="project" value="UniProtKB-KW"/>
</dbReference>
<proteinExistence type="inferred from homology"/>
<feature type="compositionally biased region" description="Basic residues" evidence="6">
    <location>
        <begin position="1"/>
        <end position="12"/>
    </location>
</feature>
<comment type="subcellular location">
    <subcellularLocation>
        <location evidence="1">Endoplasmic reticulum</location>
    </subcellularLocation>
</comment>
<feature type="non-terminal residue" evidence="8">
    <location>
        <position position="232"/>
    </location>
</feature>
<feature type="domain" description="Sec16 Sec23-binding" evidence="7">
    <location>
        <begin position="43"/>
        <end position="181"/>
    </location>
</feature>
<dbReference type="Pfam" id="PF12931">
    <property type="entry name" value="TPR_Sec16"/>
    <property type="match status" value="1"/>
</dbReference>
<comment type="similarity">
    <text evidence="2">Belongs to the SEC16 family.</text>
</comment>
<dbReference type="GO" id="GO:0007030">
    <property type="term" value="P:Golgi organization"/>
    <property type="evidence" value="ECO:0007669"/>
    <property type="project" value="TreeGrafter"/>
</dbReference>
<evidence type="ECO:0000313" key="9">
    <source>
        <dbReference type="Proteomes" id="UP000664859"/>
    </source>
</evidence>
<evidence type="ECO:0000256" key="1">
    <source>
        <dbReference type="ARBA" id="ARBA00004240"/>
    </source>
</evidence>
<dbReference type="GO" id="GO:0070971">
    <property type="term" value="C:endoplasmic reticulum exit site"/>
    <property type="evidence" value="ECO:0007669"/>
    <property type="project" value="TreeGrafter"/>
</dbReference>
<dbReference type="InterPro" id="IPR024298">
    <property type="entry name" value="Sec16_Sec23-bd"/>
</dbReference>
<dbReference type="OrthoDB" id="124100at2759"/>
<feature type="region of interest" description="Disordered" evidence="6">
    <location>
        <begin position="1"/>
        <end position="39"/>
    </location>
</feature>
<evidence type="ECO:0000256" key="2">
    <source>
        <dbReference type="ARBA" id="ARBA00005927"/>
    </source>
</evidence>
<evidence type="ECO:0000313" key="8">
    <source>
        <dbReference type="EMBL" id="KAG5192804.1"/>
    </source>
</evidence>
<evidence type="ECO:0000256" key="5">
    <source>
        <dbReference type="ARBA" id="ARBA00022892"/>
    </source>
</evidence>
<dbReference type="AlphaFoldDB" id="A0A836CPF6"/>
<dbReference type="PANTHER" id="PTHR13402">
    <property type="entry name" value="RGPR-RELATED"/>
    <property type="match status" value="1"/>
</dbReference>
<dbReference type="GO" id="GO:0012507">
    <property type="term" value="C:ER to Golgi transport vesicle membrane"/>
    <property type="evidence" value="ECO:0007669"/>
    <property type="project" value="TreeGrafter"/>
</dbReference>
<accession>A0A836CPF6</accession>
<dbReference type="Proteomes" id="UP000664859">
    <property type="component" value="Unassembled WGS sequence"/>
</dbReference>
<gene>
    <name evidence="8" type="ORF">JKP88DRAFT_196946</name>
</gene>
<protein>
    <recommendedName>
        <fullName evidence="7">Sec16 Sec23-binding domain-containing protein</fullName>
    </recommendedName>
</protein>
<name>A0A836CPF6_9STRA</name>
<evidence type="ECO:0000256" key="6">
    <source>
        <dbReference type="SAM" id="MobiDB-lite"/>
    </source>
</evidence>
<evidence type="ECO:0000256" key="3">
    <source>
        <dbReference type="ARBA" id="ARBA00022448"/>
    </source>
</evidence>